<dbReference type="EMBL" id="MDER01000031">
    <property type="protein sequence ID" value="ODP29278.1"/>
    <property type="molecule type" value="Genomic_DNA"/>
</dbReference>
<dbReference type="InterPro" id="IPR050312">
    <property type="entry name" value="IolE/XylAMocC-like"/>
</dbReference>
<accession>A0A1E3L693</accession>
<feature type="domain" description="Xylose isomerase-like TIM barrel" evidence="1">
    <location>
        <begin position="25"/>
        <end position="268"/>
    </location>
</feature>
<keyword evidence="3" id="KW-1185">Reference proteome</keyword>
<dbReference type="AlphaFoldDB" id="A0A1E3L693"/>
<dbReference type="STRING" id="1886670.PTI45_01287"/>
<organism evidence="2 3">
    <name type="scientific">Paenibacillus nuruki</name>
    <dbReference type="NCBI Taxonomy" id="1886670"/>
    <lineage>
        <taxon>Bacteria</taxon>
        <taxon>Bacillati</taxon>
        <taxon>Bacillota</taxon>
        <taxon>Bacilli</taxon>
        <taxon>Bacillales</taxon>
        <taxon>Paenibacillaceae</taxon>
        <taxon>Paenibacillus</taxon>
    </lineage>
</organism>
<sequence>MKLGLSTYSLHGQLSSGAMNVVDVIDFAADHGAVHVEIVPLSYNLTEQPELIEHIVQRAKERDIEISNYAIGANFLTDSDEAYEKEIQRVMDEVNIAHQLGVKLMRHDVASSTDVSIQHFNQQLDRLASACRRIADHAQQYGITTSVENHGFFIQQADRVQALIQAVDRPNYKTTLDIGNFLCADENPIAAVPQNLPYASMVHVKDFYIRPAYRHPGEGWFTSTAGQYLRGAIIGQGDIDMWEVLRIVKQSGYNGYVSVEFEGLENDLLGARIGLENVQRIWDEV</sequence>
<dbReference type="SUPFAM" id="SSF51658">
    <property type="entry name" value="Xylose isomerase-like"/>
    <property type="match status" value="1"/>
</dbReference>
<protein>
    <recommendedName>
        <fullName evidence="1">Xylose isomerase-like TIM barrel domain-containing protein</fullName>
    </recommendedName>
</protein>
<evidence type="ECO:0000313" key="3">
    <source>
        <dbReference type="Proteomes" id="UP000094578"/>
    </source>
</evidence>
<dbReference type="Proteomes" id="UP000094578">
    <property type="component" value="Unassembled WGS sequence"/>
</dbReference>
<evidence type="ECO:0000313" key="2">
    <source>
        <dbReference type="EMBL" id="ODP29278.1"/>
    </source>
</evidence>
<dbReference type="PANTHER" id="PTHR12110">
    <property type="entry name" value="HYDROXYPYRUVATE ISOMERASE"/>
    <property type="match status" value="1"/>
</dbReference>
<comment type="caution">
    <text evidence="2">The sequence shown here is derived from an EMBL/GenBank/DDBJ whole genome shotgun (WGS) entry which is preliminary data.</text>
</comment>
<dbReference type="Pfam" id="PF01261">
    <property type="entry name" value="AP_endonuc_2"/>
    <property type="match status" value="1"/>
</dbReference>
<dbReference type="InterPro" id="IPR013022">
    <property type="entry name" value="Xyl_isomerase-like_TIM-brl"/>
</dbReference>
<gene>
    <name evidence="2" type="ORF">PTI45_01287</name>
</gene>
<name>A0A1E3L693_9BACL</name>
<dbReference type="PATRIC" id="fig|1886670.3.peg.1312"/>
<dbReference type="RefSeq" id="WP_069326715.1">
    <property type="nucleotide sequence ID" value="NZ_MDER01000031.1"/>
</dbReference>
<dbReference type="PANTHER" id="PTHR12110:SF53">
    <property type="entry name" value="BLR5974 PROTEIN"/>
    <property type="match status" value="1"/>
</dbReference>
<evidence type="ECO:0000259" key="1">
    <source>
        <dbReference type="Pfam" id="PF01261"/>
    </source>
</evidence>
<proteinExistence type="predicted"/>
<dbReference type="InterPro" id="IPR036237">
    <property type="entry name" value="Xyl_isomerase-like_sf"/>
</dbReference>
<reference evidence="2 3" key="1">
    <citation type="submission" date="2016-08" db="EMBL/GenBank/DDBJ databases">
        <title>Genome sequencing of Paenibacillus sp. TI45-13ar, isolated from Korean traditional nuruk.</title>
        <authorList>
            <person name="Kim S.-J."/>
        </authorList>
    </citation>
    <scope>NUCLEOTIDE SEQUENCE [LARGE SCALE GENOMIC DNA]</scope>
    <source>
        <strain evidence="2 3">TI45-13ar</strain>
    </source>
</reference>
<dbReference type="Gene3D" id="3.20.20.150">
    <property type="entry name" value="Divalent-metal-dependent TIM barrel enzymes"/>
    <property type="match status" value="1"/>
</dbReference>